<sequence length="729" mass="83626">MDWPGRGPGASRGSQAWMFATPEEMLGPRVIRDDTIWEEHTAPTAIEAFSREFTTRDWDFGTKSESQHDKKNGQDKTKKAAAPPVRMHTKVKAAEKAGPQANSSVKRKTETSRPGHNDRGTEETTVQLANRALSRVQNKRKGKNMQQTRPQELPTLTEPNKADRRDAGNKASENFRRPEETSTKKKPKKKARSKKVADRAIGLDADVHVGCKESEAQKTADLLSSTVIESKVKAKDDLQSPKATGTVITPKMKNLGTNGSHMEPRETANTKASIQECVSLFELVKETVSKYRMQSPAHFALHIDVQLSDTSHRPNHDASRSQLNITFQNYSQKIDWLCKRYFKKGRPTRKIVVCSAKYPVPLQKLLAEHFSVSGAMTSEDTLRQFWNTNGKSFNWTNLPTELKEHVIQFCIVTGPPHPDYFHDITRVGQYNKINKVRSCELVDKLSRWKSLLRVSTQVRAITLRLCFNGSLIAEPNSVPLNTDDPGHLLAVIYRDAPKLYPELKRYGDFSQEIRKVDISFDFISFYRFFQVTVGGFGKGCQPYYALTYYVFEKMPYLNEIVVRLPANRKYDWVNKPHQMERPLFHDAFPCPRMIFRILYERIAEALAAYENVSVKNFLDETEEERFCGLRQNAMKSLQNTHTPDTVKLTIEELQEIGMHDGGGLQLTKEEIKQARQERDERLMLQRQKEEIEQQLGSLVEEESPVEHFYPIRCQCVVPCQEQYEFYPSW</sequence>
<keyword evidence="4" id="KW-1185">Reference proteome</keyword>
<proteinExistence type="predicted"/>
<feature type="region of interest" description="Disordered" evidence="2">
    <location>
        <begin position="59"/>
        <end position="197"/>
    </location>
</feature>
<reference evidence="3" key="1">
    <citation type="journal article" date="2020" name="Stud. Mycol.">
        <title>101 Dothideomycetes genomes: a test case for predicting lifestyles and emergence of pathogens.</title>
        <authorList>
            <person name="Haridas S."/>
            <person name="Albert R."/>
            <person name="Binder M."/>
            <person name="Bloem J."/>
            <person name="Labutti K."/>
            <person name="Salamov A."/>
            <person name="Andreopoulos B."/>
            <person name="Baker S."/>
            <person name="Barry K."/>
            <person name="Bills G."/>
            <person name="Bluhm B."/>
            <person name="Cannon C."/>
            <person name="Castanera R."/>
            <person name="Culley D."/>
            <person name="Daum C."/>
            <person name="Ezra D."/>
            <person name="Gonzalez J."/>
            <person name="Henrissat B."/>
            <person name="Kuo A."/>
            <person name="Liang C."/>
            <person name="Lipzen A."/>
            <person name="Lutzoni F."/>
            <person name="Magnuson J."/>
            <person name="Mondo S."/>
            <person name="Nolan M."/>
            <person name="Ohm R."/>
            <person name="Pangilinan J."/>
            <person name="Park H.-J."/>
            <person name="Ramirez L."/>
            <person name="Alfaro M."/>
            <person name="Sun H."/>
            <person name="Tritt A."/>
            <person name="Yoshinaga Y."/>
            <person name="Zwiers L.-H."/>
            <person name="Turgeon B."/>
            <person name="Goodwin S."/>
            <person name="Spatafora J."/>
            <person name="Crous P."/>
            <person name="Grigoriev I."/>
        </authorList>
    </citation>
    <scope>NUCLEOTIDE SEQUENCE</scope>
    <source>
        <strain evidence="3">CBS 690.94</strain>
    </source>
</reference>
<evidence type="ECO:0000313" key="4">
    <source>
        <dbReference type="Proteomes" id="UP000799764"/>
    </source>
</evidence>
<dbReference type="Proteomes" id="UP000799764">
    <property type="component" value="Unassembled WGS sequence"/>
</dbReference>
<dbReference type="OrthoDB" id="3781946at2759"/>
<name>A0A9P4PBF8_9PLEO</name>
<organism evidence="3 4">
    <name type="scientific">Karstenula rhodostoma CBS 690.94</name>
    <dbReference type="NCBI Taxonomy" id="1392251"/>
    <lineage>
        <taxon>Eukaryota</taxon>
        <taxon>Fungi</taxon>
        <taxon>Dikarya</taxon>
        <taxon>Ascomycota</taxon>
        <taxon>Pezizomycotina</taxon>
        <taxon>Dothideomycetes</taxon>
        <taxon>Pleosporomycetidae</taxon>
        <taxon>Pleosporales</taxon>
        <taxon>Massarineae</taxon>
        <taxon>Didymosphaeriaceae</taxon>
        <taxon>Karstenula</taxon>
    </lineage>
</organism>
<feature type="region of interest" description="Disordered" evidence="2">
    <location>
        <begin position="242"/>
        <end position="269"/>
    </location>
</feature>
<feature type="compositionally biased region" description="Basic residues" evidence="2">
    <location>
        <begin position="184"/>
        <end position="194"/>
    </location>
</feature>
<feature type="coiled-coil region" evidence="1">
    <location>
        <begin position="674"/>
        <end position="701"/>
    </location>
</feature>
<keyword evidence="1" id="KW-0175">Coiled coil</keyword>
<comment type="caution">
    <text evidence="3">The sequence shown here is derived from an EMBL/GenBank/DDBJ whole genome shotgun (WGS) entry which is preliminary data.</text>
</comment>
<feature type="compositionally biased region" description="Basic and acidic residues" evidence="2">
    <location>
        <begin position="160"/>
        <end position="183"/>
    </location>
</feature>
<dbReference type="AlphaFoldDB" id="A0A9P4PBF8"/>
<feature type="compositionally biased region" description="Basic and acidic residues" evidence="2">
    <location>
        <begin position="107"/>
        <end position="122"/>
    </location>
</feature>
<feature type="compositionally biased region" description="Basic and acidic residues" evidence="2">
    <location>
        <begin position="59"/>
        <end position="78"/>
    </location>
</feature>
<evidence type="ECO:0000256" key="2">
    <source>
        <dbReference type="SAM" id="MobiDB-lite"/>
    </source>
</evidence>
<accession>A0A9P4PBF8</accession>
<evidence type="ECO:0000313" key="3">
    <source>
        <dbReference type="EMBL" id="KAF2440338.1"/>
    </source>
</evidence>
<evidence type="ECO:0000256" key="1">
    <source>
        <dbReference type="SAM" id="Coils"/>
    </source>
</evidence>
<dbReference type="EMBL" id="MU001507">
    <property type="protein sequence ID" value="KAF2440338.1"/>
    <property type="molecule type" value="Genomic_DNA"/>
</dbReference>
<gene>
    <name evidence="3" type="ORF">P171DRAFT_475825</name>
</gene>
<protein>
    <submittedName>
        <fullName evidence="3">Uncharacterized protein</fullName>
    </submittedName>
</protein>